<organism evidence="3 4">
    <name type="scientific">Hyalella azteca</name>
    <name type="common">Amphipod</name>
    <dbReference type="NCBI Taxonomy" id="294128"/>
    <lineage>
        <taxon>Eukaryota</taxon>
        <taxon>Metazoa</taxon>
        <taxon>Ecdysozoa</taxon>
        <taxon>Arthropoda</taxon>
        <taxon>Crustacea</taxon>
        <taxon>Multicrustacea</taxon>
        <taxon>Malacostraca</taxon>
        <taxon>Eumalacostraca</taxon>
        <taxon>Peracarida</taxon>
        <taxon>Amphipoda</taxon>
        <taxon>Senticaudata</taxon>
        <taxon>Talitrida</taxon>
        <taxon>Talitroidea</taxon>
        <taxon>Hyalellidae</taxon>
        <taxon>Hyalella</taxon>
    </lineage>
</organism>
<feature type="signal peptide" evidence="1">
    <location>
        <begin position="1"/>
        <end position="15"/>
    </location>
</feature>
<dbReference type="AlphaFoldDB" id="A0A8B7PGL8"/>
<dbReference type="PANTHER" id="PTHR23279:SF45">
    <property type="entry name" value="DEFECTIVE PROBOSCIS EXTENSION RESPONSE 12, ISOFORM C"/>
    <property type="match status" value="1"/>
</dbReference>
<dbReference type="SMART" id="SM00408">
    <property type="entry name" value="IGc2"/>
    <property type="match status" value="2"/>
</dbReference>
<dbReference type="InterPro" id="IPR003599">
    <property type="entry name" value="Ig_sub"/>
</dbReference>
<dbReference type="PROSITE" id="PS50835">
    <property type="entry name" value="IG_LIKE"/>
    <property type="match status" value="2"/>
</dbReference>
<protein>
    <submittedName>
        <fullName evidence="4">Hemicentin-2 isoform X1</fullName>
    </submittedName>
</protein>
<dbReference type="FunFam" id="2.60.40.10:FF:000533">
    <property type="entry name" value="Uncharacterized protein, isoform A"/>
    <property type="match status" value="1"/>
</dbReference>
<dbReference type="Pfam" id="PF07679">
    <property type="entry name" value="I-set"/>
    <property type="match status" value="1"/>
</dbReference>
<dbReference type="SMART" id="SM00409">
    <property type="entry name" value="IG"/>
    <property type="match status" value="2"/>
</dbReference>
<keyword evidence="3" id="KW-1185">Reference proteome</keyword>
<dbReference type="RefSeq" id="XP_018024446.1">
    <property type="nucleotide sequence ID" value="XM_018168957.2"/>
</dbReference>
<dbReference type="Proteomes" id="UP000694843">
    <property type="component" value="Unplaced"/>
</dbReference>
<feature type="domain" description="Ig-like" evidence="2">
    <location>
        <begin position="78"/>
        <end position="178"/>
    </location>
</feature>
<dbReference type="Pfam" id="PF13927">
    <property type="entry name" value="Ig_3"/>
    <property type="match status" value="1"/>
</dbReference>
<dbReference type="InterPro" id="IPR013098">
    <property type="entry name" value="Ig_I-set"/>
</dbReference>
<name>A0A8B7PGL8_HYAAZ</name>
<evidence type="ECO:0000313" key="3">
    <source>
        <dbReference type="Proteomes" id="UP000694843"/>
    </source>
</evidence>
<dbReference type="GO" id="GO:0032589">
    <property type="term" value="C:neuron projection membrane"/>
    <property type="evidence" value="ECO:0007669"/>
    <property type="project" value="TreeGrafter"/>
</dbReference>
<dbReference type="CDD" id="cd00096">
    <property type="entry name" value="Ig"/>
    <property type="match status" value="2"/>
</dbReference>
<dbReference type="OrthoDB" id="6337503at2759"/>
<dbReference type="SUPFAM" id="SSF48726">
    <property type="entry name" value="Immunoglobulin"/>
    <property type="match status" value="2"/>
</dbReference>
<dbReference type="GeneID" id="108680184"/>
<dbReference type="PANTHER" id="PTHR23279">
    <property type="entry name" value="DEFECTIVE PROBOSCIS EXTENSION RESPONSE DPR -RELATED"/>
    <property type="match status" value="1"/>
</dbReference>
<evidence type="ECO:0000313" key="4">
    <source>
        <dbReference type="RefSeq" id="XP_018024446.1"/>
    </source>
</evidence>
<reference evidence="4" key="1">
    <citation type="submission" date="2025-08" db="UniProtKB">
        <authorList>
            <consortium name="RefSeq"/>
        </authorList>
    </citation>
    <scope>IDENTIFICATION</scope>
    <source>
        <tissue evidence="4">Whole organism</tissue>
    </source>
</reference>
<proteinExistence type="predicted"/>
<gene>
    <name evidence="4" type="primary">LOC108680184</name>
</gene>
<dbReference type="Gene3D" id="2.60.40.10">
    <property type="entry name" value="Immunoglobulins"/>
    <property type="match status" value="2"/>
</dbReference>
<evidence type="ECO:0000259" key="2">
    <source>
        <dbReference type="PROSITE" id="PS50835"/>
    </source>
</evidence>
<feature type="chain" id="PRO_5034173453" evidence="1">
    <location>
        <begin position="16"/>
        <end position="334"/>
    </location>
</feature>
<accession>A0A8B7PGL8</accession>
<dbReference type="InterPro" id="IPR007110">
    <property type="entry name" value="Ig-like_dom"/>
</dbReference>
<dbReference type="KEGG" id="hazt:108680184"/>
<dbReference type="InterPro" id="IPR037448">
    <property type="entry name" value="Zig-8"/>
</dbReference>
<dbReference type="GO" id="GO:0050808">
    <property type="term" value="P:synapse organization"/>
    <property type="evidence" value="ECO:0007669"/>
    <property type="project" value="TreeGrafter"/>
</dbReference>
<dbReference type="InterPro" id="IPR003598">
    <property type="entry name" value="Ig_sub2"/>
</dbReference>
<sequence length="334" mass="36799">MSLLLLLFVVSTASGDGTPRNEAMSPLLLLFVISTASGDGASRSSSQQYLTLKAAKSAGVKEEPAFEIVDLYPLNHYPKVVNNSVSNITGQIGSSVFLPCRTQHSLERQVSWVRRRDWHILTSGLTSYTKERRFSVHHPEGSTEWTLAVKYLTLDDAGTYECQISGGAGMVSQLSILTVVVPQAVIPGNGEYHVDTGSTISLTCFIEKSTVAPQYIFWYHNSRMINYDQERGGVVVHMETEPRVMSRLTIADARPSDSGNYTCDAENTEAASITVYITQGNKIAAIQPRDVNHCSLLQSSAGLVFVTALFENLFFKIFIRRRFINIPSLIPQPG</sequence>
<dbReference type="InterPro" id="IPR013783">
    <property type="entry name" value="Ig-like_fold"/>
</dbReference>
<keyword evidence="1" id="KW-0732">Signal</keyword>
<evidence type="ECO:0000256" key="1">
    <source>
        <dbReference type="SAM" id="SignalP"/>
    </source>
</evidence>
<dbReference type="InterPro" id="IPR036179">
    <property type="entry name" value="Ig-like_dom_sf"/>
</dbReference>
<feature type="domain" description="Ig-like" evidence="2">
    <location>
        <begin position="182"/>
        <end position="274"/>
    </location>
</feature>